<dbReference type="InterPro" id="IPR036281">
    <property type="entry name" value="SinR/SinI_dimer_dom_sf"/>
</dbReference>
<dbReference type="Pfam" id="PF08671">
    <property type="entry name" value="SinI"/>
    <property type="match status" value="1"/>
</dbReference>
<name>A0ABT9V3N1_9BACL</name>
<sequence length="46" mass="5215">MIEAKGCVEGLDTEWVKLILEAKRLGISKEEIREFLNSNSYKQASS</sequence>
<feature type="domain" description="Sin" evidence="1">
    <location>
        <begin position="2"/>
        <end position="40"/>
    </location>
</feature>
<organism evidence="2 3">
    <name type="scientific">Anoxybacillus andreesenii</name>
    <dbReference type="NCBI Taxonomy" id="1325932"/>
    <lineage>
        <taxon>Bacteria</taxon>
        <taxon>Bacillati</taxon>
        <taxon>Bacillota</taxon>
        <taxon>Bacilli</taxon>
        <taxon>Bacillales</taxon>
        <taxon>Anoxybacillaceae</taxon>
        <taxon>Anoxybacillus</taxon>
    </lineage>
</organism>
<proteinExistence type="predicted"/>
<evidence type="ECO:0000313" key="3">
    <source>
        <dbReference type="Proteomes" id="UP001231362"/>
    </source>
</evidence>
<accession>A0ABT9V3N1</accession>
<dbReference type="InterPro" id="IPR010981">
    <property type="entry name" value="SinR/SinI_dimer_dom"/>
</dbReference>
<comment type="caution">
    <text evidence="2">The sequence shown here is derived from an EMBL/GenBank/DDBJ whole genome shotgun (WGS) entry which is preliminary data.</text>
</comment>
<dbReference type="Proteomes" id="UP001231362">
    <property type="component" value="Unassembled WGS sequence"/>
</dbReference>
<dbReference type="SUPFAM" id="SSF47406">
    <property type="entry name" value="SinR repressor dimerisation domain-like"/>
    <property type="match status" value="1"/>
</dbReference>
<evidence type="ECO:0000313" key="2">
    <source>
        <dbReference type="EMBL" id="MDQ0155559.1"/>
    </source>
</evidence>
<keyword evidence="3" id="KW-1185">Reference proteome</keyword>
<dbReference type="EMBL" id="JAUSTU010000007">
    <property type="protein sequence ID" value="MDQ0155559.1"/>
    <property type="molecule type" value="Genomic_DNA"/>
</dbReference>
<evidence type="ECO:0000259" key="1">
    <source>
        <dbReference type="PROSITE" id="PS51500"/>
    </source>
</evidence>
<dbReference type="PROSITE" id="PS51500">
    <property type="entry name" value="SIN"/>
    <property type="match status" value="1"/>
</dbReference>
<gene>
    <name evidence="2" type="ORF">J2S07_001864</name>
</gene>
<reference evidence="2 3" key="1">
    <citation type="submission" date="2023-07" db="EMBL/GenBank/DDBJ databases">
        <title>Genomic Encyclopedia of Type Strains, Phase IV (KMG-IV): sequencing the most valuable type-strain genomes for metagenomic binning, comparative biology and taxonomic classification.</title>
        <authorList>
            <person name="Goeker M."/>
        </authorList>
    </citation>
    <scope>NUCLEOTIDE SEQUENCE [LARGE SCALE GENOMIC DNA]</scope>
    <source>
        <strain evidence="2 3">DSM 23948</strain>
    </source>
</reference>
<protein>
    <submittedName>
        <fullName evidence="2">Antagonist of SinR</fullName>
    </submittedName>
</protein>